<reference evidence="2" key="1">
    <citation type="submission" date="2023-07" db="EMBL/GenBank/DDBJ databases">
        <title>Wenyingzhuangia sp. chi5 genome sequencing and assembly.</title>
        <authorList>
            <person name="Park S."/>
        </authorList>
    </citation>
    <scope>NUCLEOTIDE SEQUENCE</scope>
    <source>
        <strain evidence="2">Chi5</strain>
    </source>
</reference>
<proteinExistence type="predicted"/>
<organism evidence="2 3">
    <name type="scientific">Wenyingzhuangia gilva</name>
    <dbReference type="NCBI Taxonomy" id="3057677"/>
    <lineage>
        <taxon>Bacteria</taxon>
        <taxon>Pseudomonadati</taxon>
        <taxon>Bacteroidota</taxon>
        <taxon>Flavobacteriia</taxon>
        <taxon>Flavobacteriales</taxon>
        <taxon>Flavobacteriaceae</taxon>
        <taxon>Wenyingzhuangia</taxon>
    </lineage>
</organism>
<comment type="caution">
    <text evidence="2">The sequence shown here is derived from an EMBL/GenBank/DDBJ whole genome shotgun (WGS) entry which is preliminary data.</text>
</comment>
<feature type="signal peptide" evidence="1">
    <location>
        <begin position="1"/>
        <end position="20"/>
    </location>
</feature>
<evidence type="ECO:0000313" key="2">
    <source>
        <dbReference type="EMBL" id="MDO3695057.1"/>
    </source>
</evidence>
<accession>A0ABT8VSZ0</accession>
<gene>
    <name evidence="2" type="ORF">QVZ41_09400</name>
</gene>
<name>A0ABT8VSZ0_9FLAO</name>
<protein>
    <submittedName>
        <fullName evidence="2">Uncharacterized protein</fullName>
    </submittedName>
</protein>
<keyword evidence="3" id="KW-1185">Reference proteome</keyword>
<sequence>MKKTILLSVTFLLFHSFVFSQDYLEKIVLKSCECSDSISDTLSTDQYNLKIGVCMINSAAPYAKQLKKDHGIDFDNLSIDGEKLGNLIGTKMATSCPDILLKINDQMQKKEPNKSAKLTFEGTVTNIDDNKFIEFSVKDNTGKTIKFYWFTFIKSTTDLIDNYSQLQDKNIKIAYVTQEFFDARIKEYRKFNIVTELDLVKNE</sequence>
<dbReference type="Proteomes" id="UP001168642">
    <property type="component" value="Unassembled WGS sequence"/>
</dbReference>
<dbReference type="RefSeq" id="WP_302884316.1">
    <property type="nucleotide sequence ID" value="NZ_JAUMIT010000004.1"/>
</dbReference>
<evidence type="ECO:0000313" key="3">
    <source>
        <dbReference type="Proteomes" id="UP001168642"/>
    </source>
</evidence>
<keyword evidence="1" id="KW-0732">Signal</keyword>
<feature type="chain" id="PRO_5047492908" evidence="1">
    <location>
        <begin position="21"/>
        <end position="203"/>
    </location>
</feature>
<evidence type="ECO:0000256" key="1">
    <source>
        <dbReference type="SAM" id="SignalP"/>
    </source>
</evidence>
<dbReference type="EMBL" id="JAUMIT010000004">
    <property type="protein sequence ID" value="MDO3695057.1"/>
    <property type="molecule type" value="Genomic_DNA"/>
</dbReference>